<dbReference type="EMBL" id="KL584768">
    <property type="protein sequence ID" value="KEQ92876.1"/>
    <property type="molecule type" value="Genomic_DNA"/>
</dbReference>
<dbReference type="RefSeq" id="XP_013341325.1">
    <property type="nucleotide sequence ID" value="XM_013485871.1"/>
</dbReference>
<dbReference type="OrthoDB" id="3915327at2759"/>
<feature type="region of interest" description="Disordered" evidence="1">
    <location>
        <begin position="1"/>
        <end position="76"/>
    </location>
</feature>
<dbReference type="AlphaFoldDB" id="A0A074Z193"/>
<dbReference type="Proteomes" id="UP000030641">
    <property type="component" value="Unassembled WGS sequence"/>
</dbReference>
<sequence length="195" mass="22346">MYRHTNTETNSSQSSDHDSTSTRSSERRQRQIPLAFTNTEWGREYASNPKRSHENLEFARQGSRFRPEPAQLNRPTPLREVSNLAHDAYISATSPPVSSAATSSTTSPTTIQSATQYSTMTAWSYFSHTLPPRTRSISPRVTDSESTETPSPVRKEIITAGPWFEMLMRWEDFKHWRLGMLSQPWYAHDKPKIPE</sequence>
<accession>A0A074Z193</accession>
<feature type="compositionally biased region" description="Basic and acidic residues" evidence="1">
    <location>
        <begin position="15"/>
        <end position="29"/>
    </location>
</feature>
<keyword evidence="3" id="KW-1185">Reference proteome</keyword>
<evidence type="ECO:0000256" key="1">
    <source>
        <dbReference type="SAM" id="MobiDB-lite"/>
    </source>
</evidence>
<protein>
    <submittedName>
        <fullName evidence="2">Uncharacterized protein</fullName>
    </submittedName>
</protein>
<organism evidence="2 3">
    <name type="scientific">Aureobasidium subglaciale (strain EXF-2481)</name>
    <name type="common">Aureobasidium pullulans var. subglaciale</name>
    <dbReference type="NCBI Taxonomy" id="1043005"/>
    <lineage>
        <taxon>Eukaryota</taxon>
        <taxon>Fungi</taxon>
        <taxon>Dikarya</taxon>
        <taxon>Ascomycota</taxon>
        <taxon>Pezizomycotina</taxon>
        <taxon>Dothideomycetes</taxon>
        <taxon>Dothideomycetidae</taxon>
        <taxon>Dothideales</taxon>
        <taxon>Saccotheciaceae</taxon>
        <taxon>Aureobasidium</taxon>
    </lineage>
</organism>
<dbReference type="InParanoid" id="A0A074Z193"/>
<evidence type="ECO:0000313" key="3">
    <source>
        <dbReference type="Proteomes" id="UP000030641"/>
    </source>
</evidence>
<dbReference type="HOGENOM" id="CLU_1389952_0_0_1"/>
<reference evidence="2 3" key="1">
    <citation type="journal article" date="2014" name="BMC Genomics">
        <title>Genome sequencing of four Aureobasidium pullulans varieties: biotechnological potential, stress tolerance, and description of new species.</title>
        <authorList>
            <person name="Gostin Ar C."/>
            <person name="Ohm R.A."/>
            <person name="Kogej T."/>
            <person name="Sonjak S."/>
            <person name="Turk M."/>
            <person name="Zajc J."/>
            <person name="Zalar P."/>
            <person name="Grube M."/>
            <person name="Sun H."/>
            <person name="Han J."/>
            <person name="Sharma A."/>
            <person name="Chiniquy J."/>
            <person name="Ngan C.Y."/>
            <person name="Lipzen A."/>
            <person name="Barry K."/>
            <person name="Grigoriev I.V."/>
            <person name="Gunde-Cimerman N."/>
        </authorList>
    </citation>
    <scope>NUCLEOTIDE SEQUENCE [LARGE SCALE GENOMIC DNA]</scope>
    <source>
        <strain evidence="2 3">EXF-2481</strain>
    </source>
</reference>
<name>A0A074Z193_AURSE</name>
<dbReference type="GeneID" id="25364507"/>
<proteinExistence type="predicted"/>
<gene>
    <name evidence="2" type="ORF">AUEXF2481DRAFT_31744</name>
</gene>
<evidence type="ECO:0000313" key="2">
    <source>
        <dbReference type="EMBL" id="KEQ92876.1"/>
    </source>
</evidence>